<organism evidence="1 2">
    <name type="scientific">Salinicola acroporae</name>
    <dbReference type="NCBI Taxonomy" id="1541440"/>
    <lineage>
        <taxon>Bacteria</taxon>
        <taxon>Pseudomonadati</taxon>
        <taxon>Pseudomonadota</taxon>
        <taxon>Gammaproteobacteria</taxon>
        <taxon>Oceanospirillales</taxon>
        <taxon>Halomonadaceae</taxon>
        <taxon>Salinicola</taxon>
    </lineage>
</organism>
<accession>A0ABT6IA81</accession>
<comment type="caution">
    <text evidence="1">The sequence shown here is derived from an EMBL/GenBank/DDBJ whole genome shotgun (WGS) entry which is preliminary data.</text>
</comment>
<sequence length="95" mass="10707">MPPLIRLIIPLMAPSVPLELAESRTFLKVPFSASGSAVRLSLTIFWNSLFFSAWLIPGRLVTSVARRRDSASFLCSPADRLDREDLNDSRSRFRV</sequence>
<evidence type="ECO:0008006" key="3">
    <source>
        <dbReference type="Google" id="ProtNLM"/>
    </source>
</evidence>
<proteinExistence type="predicted"/>
<keyword evidence="2" id="KW-1185">Reference proteome</keyword>
<evidence type="ECO:0000313" key="1">
    <source>
        <dbReference type="EMBL" id="MDH4574289.1"/>
    </source>
</evidence>
<gene>
    <name evidence="1" type="ORF">CUR86_18940</name>
</gene>
<reference evidence="1" key="1">
    <citation type="journal article" date="2015" name="Antonie Van Leeuwenhoek">
        <title>Comparative 16S rRNA signatures and multilocus sequence analysis for the genus Salinicola and description of Salinicola acroporae sp. nov., isolated from coral Acropora digitifera.</title>
        <authorList>
            <person name="Lepcha R.T."/>
            <person name="Poddar A."/>
            <person name="Schumann P."/>
            <person name="Das S.K."/>
        </authorList>
    </citation>
    <scope>NUCLEOTIDE SEQUENCE</scope>
    <source>
        <strain evidence="1">S4-41</strain>
    </source>
</reference>
<dbReference type="Proteomes" id="UP001162135">
    <property type="component" value="Unassembled WGS sequence"/>
</dbReference>
<evidence type="ECO:0000313" key="2">
    <source>
        <dbReference type="Proteomes" id="UP001162135"/>
    </source>
</evidence>
<protein>
    <recommendedName>
        <fullName evidence="3">Secreted protein</fullName>
    </recommendedName>
</protein>
<dbReference type="EMBL" id="PGFS01000001">
    <property type="protein sequence ID" value="MDH4574289.1"/>
    <property type="molecule type" value="Genomic_DNA"/>
</dbReference>
<name>A0ABT6IA81_9GAMM</name>
<reference evidence="1" key="2">
    <citation type="submission" date="2017-11" db="EMBL/GenBank/DDBJ databases">
        <authorList>
            <person name="Das S.K."/>
        </authorList>
    </citation>
    <scope>NUCLEOTIDE SEQUENCE</scope>
    <source>
        <strain evidence="1">S4-41</strain>
    </source>
</reference>